<evidence type="ECO:0000313" key="4">
    <source>
        <dbReference type="Proteomes" id="UP000231409"/>
    </source>
</evidence>
<protein>
    <submittedName>
        <fullName evidence="3">Fructosamine kinase</fullName>
    </submittedName>
</protein>
<dbReference type="EMBL" id="NTFH01000001">
    <property type="protein sequence ID" value="PHQ17178.1"/>
    <property type="molecule type" value="Genomic_DNA"/>
</dbReference>
<dbReference type="AlphaFoldDB" id="A0A2G1URQ1"/>
<dbReference type="InterPro" id="IPR011009">
    <property type="entry name" value="Kinase-like_dom_sf"/>
</dbReference>
<accession>A0A2G1URQ1</accession>
<dbReference type="Proteomes" id="UP000231409">
    <property type="component" value="Unassembled WGS sequence"/>
</dbReference>
<dbReference type="RefSeq" id="WP_099613207.1">
    <property type="nucleotide sequence ID" value="NZ_KZ319367.1"/>
</dbReference>
<evidence type="ECO:0000256" key="1">
    <source>
        <dbReference type="ARBA" id="ARBA00009460"/>
    </source>
</evidence>
<keyword evidence="4" id="KW-1185">Reference proteome</keyword>
<dbReference type="InterPro" id="IPR016477">
    <property type="entry name" value="Fructo-/Ketosamine-3-kinase"/>
</dbReference>
<reference evidence="3 4" key="1">
    <citation type="submission" date="2017-09" db="EMBL/GenBank/DDBJ databases">
        <title>The draft genome sequences of Marinobacter sp. PWS21.</title>
        <authorList>
            <person name="Cao J."/>
        </authorList>
    </citation>
    <scope>NUCLEOTIDE SEQUENCE [LARGE SCALE GENOMIC DNA]</scope>
    <source>
        <strain evidence="3 4">PWS21</strain>
    </source>
</reference>
<dbReference type="PIRSF" id="PIRSF006221">
    <property type="entry name" value="Ketosamine-3-kinase"/>
    <property type="match status" value="1"/>
</dbReference>
<sequence>MDDFRKPNTSGFSDSLQCEAEGLRLLREALSGTVVSALAVPEVRSVSDHELVLPRIHTRPATPALMSALGEGLARLHCQRYPRYGLGNDNYIGLCPQQNRWSDDWGSFFRDDRLGFQVARIQDSAVKGEFERVLTRHGQQLADFLNAHCDQPSLLHGDLWSGNVLFDGVRVWLIDPAVYYGDREADLAMTEFFGGFSVGFYQAYDRVWRRTPEYRAKRDIYNLYHALNHYNLFGSSYLGRCRELLASVERRVCQP</sequence>
<comment type="similarity">
    <text evidence="1 2">Belongs to the fructosamine kinase family.</text>
</comment>
<keyword evidence="2" id="KW-0808">Transferase</keyword>
<comment type="caution">
    <text evidence="3">The sequence shown here is derived from an EMBL/GenBank/DDBJ whole genome shotgun (WGS) entry which is preliminary data.</text>
</comment>
<dbReference type="Pfam" id="PF03881">
    <property type="entry name" value="Fructosamin_kin"/>
    <property type="match status" value="1"/>
</dbReference>
<evidence type="ECO:0000313" key="3">
    <source>
        <dbReference type="EMBL" id="PHQ17178.1"/>
    </source>
</evidence>
<dbReference type="PANTHER" id="PTHR12149">
    <property type="entry name" value="FRUCTOSAMINE 3 KINASE-RELATED PROTEIN"/>
    <property type="match status" value="1"/>
</dbReference>
<name>A0A2G1URQ1_9GAMM</name>
<organism evidence="3 4">
    <name type="scientific">Marinobacter profundi</name>
    <dbReference type="NCBI Taxonomy" id="2666256"/>
    <lineage>
        <taxon>Bacteria</taxon>
        <taxon>Pseudomonadati</taxon>
        <taxon>Pseudomonadota</taxon>
        <taxon>Gammaproteobacteria</taxon>
        <taxon>Pseudomonadales</taxon>
        <taxon>Marinobacteraceae</taxon>
        <taxon>Marinobacter</taxon>
    </lineage>
</organism>
<keyword evidence="2 3" id="KW-0418">Kinase</keyword>
<gene>
    <name evidence="3" type="ORF">CLH61_00695</name>
</gene>
<dbReference type="GO" id="GO:0016301">
    <property type="term" value="F:kinase activity"/>
    <property type="evidence" value="ECO:0007669"/>
    <property type="project" value="UniProtKB-UniRule"/>
</dbReference>
<proteinExistence type="inferred from homology"/>
<dbReference type="Gene3D" id="3.90.1200.10">
    <property type="match status" value="1"/>
</dbReference>
<dbReference type="SUPFAM" id="SSF56112">
    <property type="entry name" value="Protein kinase-like (PK-like)"/>
    <property type="match status" value="1"/>
</dbReference>
<evidence type="ECO:0000256" key="2">
    <source>
        <dbReference type="PIRNR" id="PIRNR006221"/>
    </source>
</evidence>
<dbReference type="PANTHER" id="PTHR12149:SF8">
    <property type="entry name" value="PROTEIN-RIBULOSAMINE 3-KINASE"/>
    <property type="match status" value="1"/>
</dbReference>